<evidence type="ECO:0000256" key="6">
    <source>
        <dbReference type="ARBA" id="ARBA00039147"/>
    </source>
</evidence>
<dbReference type="NCBIfam" id="NF006941">
    <property type="entry name" value="PRK09423.1"/>
    <property type="match status" value="1"/>
</dbReference>
<comment type="caution">
    <text evidence="13">The sequence shown here is derived from an EMBL/GenBank/DDBJ whole genome shotgun (WGS) entry which is preliminary data.</text>
</comment>
<comment type="pathway">
    <text evidence="5">Polyol metabolism; glycerol fermentation; glycerone phosphate from glycerol (oxidative route): step 1/2.</text>
</comment>
<sequence length="382" mass="40032">MAATQGWHSAQGRAFGGPLKYIQRAGEIGRLADHLTPLGSKAFLLVDGFVFEKLGASILASLEGSGLGLTMEKFNGECCREEIDRVTALVAEAKADMVVGIGGGKTADTAKLAAIANKARIAIVPTIASTDAPTSAIAVTYTPQGVFKESFMLPRNPDVVVVDSALIAKAPVRFLVAGIGDALSTWFEARSNLESRSDNFIAGGYPAPLAGIAIAKTCHEVLMRDALAAKLAVEKGALTPAVENIIEANTLLSGLGFENCAVSAAHGIHDGLTVLEESHGFFHGEKVAFGVLCLLMLEGRPLAEIEETARFCRSLGLPTTLADLRLGKASAADIERVAKAALKEGSITWRVAVPLSVEIVRDAIIALDAFTSSLFGAERQAH</sequence>
<dbReference type="CDD" id="cd08170">
    <property type="entry name" value="GlyDH"/>
    <property type="match status" value="1"/>
</dbReference>
<feature type="binding site" evidence="10">
    <location>
        <position position="131"/>
    </location>
    <ligand>
        <name>glycerol</name>
        <dbReference type="ChEBI" id="CHEBI:17754"/>
    </ligand>
</feature>
<dbReference type="Proteomes" id="UP000237682">
    <property type="component" value="Unassembled WGS sequence"/>
</dbReference>
<evidence type="ECO:0000256" key="10">
    <source>
        <dbReference type="PIRSR" id="PIRSR000112-2"/>
    </source>
</evidence>
<protein>
    <recommendedName>
        <fullName evidence="7">Glycerol dehydrogenase</fullName>
        <ecNumber evidence="6">1.1.1.6</ecNumber>
    </recommendedName>
</protein>
<dbReference type="PANTHER" id="PTHR43616:SF5">
    <property type="entry name" value="GLYCEROL DEHYDROGENASE 1"/>
    <property type="match status" value="1"/>
</dbReference>
<dbReference type="GO" id="GO:0008888">
    <property type="term" value="F:glycerol dehydrogenase (NAD+) activity"/>
    <property type="evidence" value="ECO:0007669"/>
    <property type="project" value="UniProtKB-EC"/>
</dbReference>
<feature type="binding site" evidence="11">
    <location>
        <begin position="126"/>
        <end position="129"/>
    </location>
    <ligand>
        <name>NAD(+)</name>
        <dbReference type="ChEBI" id="CHEBI:57540"/>
    </ligand>
</feature>
<evidence type="ECO:0000313" key="13">
    <source>
        <dbReference type="EMBL" id="PRH84625.1"/>
    </source>
</evidence>
<dbReference type="AlphaFoldDB" id="A0A2S9Q5L3"/>
<dbReference type="SUPFAM" id="SSF56796">
    <property type="entry name" value="Dehydroquinate synthase-like"/>
    <property type="match status" value="1"/>
</dbReference>
<organism evidence="13 14">
    <name type="scientific">Labrys okinawensis</name>
    <dbReference type="NCBI Taxonomy" id="346911"/>
    <lineage>
        <taxon>Bacteria</taxon>
        <taxon>Pseudomonadati</taxon>
        <taxon>Pseudomonadota</taxon>
        <taxon>Alphaproteobacteria</taxon>
        <taxon>Hyphomicrobiales</taxon>
        <taxon>Xanthobacteraceae</taxon>
        <taxon>Labrys</taxon>
    </lineage>
</organism>
<dbReference type="Gene3D" id="3.40.50.1970">
    <property type="match status" value="1"/>
</dbReference>
<feature type="binding site" evidence="9">
    <location>
        <position position="181"/>
    </location>
    <ligand>
        <name>glycerol</name>
        <dbReference type="ChEBI" id="CHEBI:17754"/>
    </ligand>
</feature>
<keyword evidence="4 11" id="KW-0520">NAD</keyword>
<evidence type="ECO:0000256" key="1">
    <source>
        <dbReference type="ARBA" id="ARBA00007358"/>
    </source>
</evidence>
<dbReference type="PIRSF" id="PIRSF000112">
    <property type="entry name" value="Glycerol_dehydrogenase"/>
    <property type="match status" value="1"/>
</dbReference>
<evidence type="ECO:0000256" key="7">
    <source>
        <dbReference type="ARBA" id="ARBA00040132"/>
    </source>
</evidence>
<dbReference type="PROSITE" id="PS00913">
    <property type="entry name" value="ADH_IRON_1"/>
    <property type="match status" value="1"/>
</dbReference>
<evidence type="ECO:0000256" key="4">
    <source>
        <dbReference type="ARBA" id="ARBA00023027"/>
    </source>
</evidence>
<keyword evidence="3" id="KW-0560">Oxidoreductase</keyword>
<feature type="binding site" evidence="11">
    <location>
        <begin position="104"/>
        <end position="108"/>
    </location>
    <ligand>
        <name>NAD(+)</name>
        <dbReference type="ChEBI" id="CHEBI:57540"/>
    </ligand>
</feature>
<feature type="domain" description="Alcohol dehydrogenase iron-type/glycerol dehydrogenase GldA" evidence="12">
    <location>
        <begin position="18"/>
        <end position="163"/>
    </location>
</feature>
<accession>A0A2S9Q5L3</accession>
<name>A0A2S9Q5L3_9HYPH</name>
<feature type="binding site" evidence="9">
    <location>
        <position position="283"/>
    </location>
    <ligand>
        <name>glycerol</name>
        <dbReference type="ChEBI" id="CHEBI:17754"/>
    </ligand>
</feature>
<evidence type="ECO:0000256" key="8">
    <source>
        <dbReference type="ARBA" id="ARBA00049006"/>
    </source>
</evidence>
<dbReference type="EMBL" id="PUEJ01000012">
    <property type="protein sequence ID" value="PRH84625.1"/>
    <property type="molecule type" value="Genomic_DNA"/>
</dbReference>
<dbReference type="RefSeq" id="WP_105864953.1">
    <property type="nucleotide sequence ID" value="NZ_PUEJ01000012.1"/>
</dbReference>
<gene>
    <name evidence="13" type="ORF">C5L14_25920</name>
</gene>
<evidence type="ECO:0000256" key="9">
    <source>
        <dbReference type="PIRSR" id="PIRSR000112-1"/>
    </source>
</evidence>
<feature type="binding site" evidence="9">
    <location>
        <position position="266"/>
    </location>
    <ligand>
        <name>glycerol</name>
        <dbReference type="ChEBI" id="CHEBI:17754"/>
    </ligand>
</feature>
<dbReference type="Gene3D" id="1.20.1090.10">
    <property type="entry name" value="Dehydroquinate synthase-like - alpha domain"/>
    <property type="match status" value="1"/>
</dbReference>
<evidence type="ECO:0000256" key="5">
    <source>
        <dbReference type="ARBA" id="ARBA00037918"/>
    </source>
</evidence>
<dbReference type="Pfam" id="PF00465">
    <property type="entry name" value="Fe-ADH"/>
    <property type="match status" value="1"/>
</dbReference>
<feature type="binding site" evidence="11">
    <location>
        <position position="47"/>
    </location>
    <ligand>
        <name>NAD(+)</name>
        <dbReference type="ChEBI" id="CHEBI:57540"/>
    </ligand>
</feature>
<keyword evidence="9" id="KW-0862">Zinc</keyword>
<reference evidence="13 14" key="1">
    <citation type="submission" date="2018-02" db="EMBL/GenBank/DDBJ databases">
        <title>Whole genome sequencing of endophytic bacterium.</title>
        <authorList>
            <person name="Eedara R."/>
            <person name="Podile A.R."/>
        </authorList>
    </citation>
    <scope>NUCLEOTIDE SEQUENCE [LARGE SCALE GENOMIC DNA]</scope>
    <source>
        <strain evidence="13 14">RP1T</strain>
    </source>
</reference>
<comment type="similarity">
    <text evidence="1">Belongs to the iron-containing alcohol dehydrogenase family.</text>
</comment>
<evidence type="ECO:0000313" key="14">
    <source>
        <dbReference type="Proteomes" id="UP000237682"/>
    </source>
</evidence>
<dbReference type="GO" id="GO:0046872">
    <property type="term" value="F:metal ion binding"/>
    <property type="evidence" value="ECO:0007669"/>
    <property type="project" value="UniProtKB-KW"/>
</dbReference>
<feature type="binding site" evidence="11">
    <location>
        <position position="141"/>
    </location>
    <ligand>
        <name>NAD(+)</name>
        <dbReference type="ChEBI" id="CHEBI:57540"/>
    </ligand>
</feature>
<dbReference type="EC" id="1.1.1.6" evidence="6"/>
<dbReference type="PANTHER" id="PTHR43616">
    <property type="entry name" value="GLYCEROL DEHYDROGENASE"/>
    <property type="match status" value="1"/>
</dbReference>
<feature type="binding site" evidence="11">
    <location>
        <position position="135"/>
    </location>
    <ligand>
        <name>NAD(+)</name>
        <dbReference type="ChEBI" id="CHEBI:57540"/>
    </ligand>
</feature>
<evidence type="ECO:0000259" key="12">
    <source>
        <dbReference type="Pfam" id="PF00465"/>
    </source>
</evidence>
<dbReference type="InterPro" id="IPR016205">
    <property type="entry name" value="Glycerol_DH"/>
</dbReference>
<comment type="cofactor">
    <cofactor evidence="9">
        <name>Zn(2+)</name>
        <dbReference type="ChEBI" id="CHEBI:29105"/>
    </cofactor>
    <text evidence="9">Binds 1 zinc ion per subunit.</text>
</comment>
<dbReference type="GO" id="GO:0005829">
    <property type="term" value="C:cytosol"/>
    <property type="evidence" value="ECO:0007669"/>
    <property type="project" value="TreeGrafter"/>
</dbReference>
<proteinExistence type="inferred from homology"/>
<dbReference type="InterPro" id="IPR018211">
    <property type="entry name" value="ADH_Fe_CS"/>
</dbReference>
<keyword evidence="2 9" id="KW-0479">Metal-binding</keyword>
<evidence type="ECO:0000256" key="3">
    <source>
        <dbReference type="ARBA" id="ARBA00023002"/>
    </source>
</evidence>
<dbReference type="InterPro" id="IPR001670">
    <property type="entry name" value="ADH_Fe/GldA"/>
</dbReference>
<evidence type="ECO:0000256" key="11">
    <source>
        <dbReference type="PIRSR" id="PIRSR000112-3"/>
    </source>
</evidence>
<comment type="catalytic activity">
    <reaction evidence="8">
        <text>glycerol + NAD(+) = dihydroxyacetone + NADH + H(+)</text>
        <dbReference type="Rhea" id="RHEA:13769"/>
        <dbReference type="ChEBI" id="CHEBI:15378"/>
        <dbReference type="ChEBI" id="CHEBI:16016"/>
        <dbReference type="ChEBI" id="CHEBI:17754"/>
        <dbReference type="ChEBI" id="CHEBI:57540"/>
        <dbReference type="ChEBI" id="CHEBI:57945"/>
        <dbReference type="EC" id="1.1.1.6"/>
    </reaction>
</comment>
<evidence type="ECO:0000256" key="2">
    <source>
        <dbReference type="ARBA" id="ARBA00022723"/>
    </source>
</evidence>
<keyword evidence="14" id="KW-1185">Reference proteome</keyword>
<dbReference type="OrthoDB" id="5198708at2"/>